<evidence type="ECO:0000313" key="3">
    <source>
        <dbReference type="Proteomes" id="UP000828390"/>
    </source>
</evidence>
<dbReference type="EMBL" id="JAIWYP010000019">
    <property type="protein sequence ID" value="KAH3692827.1"/>
    <property type="molecule type" value="Genomic_DNA"/>
</dbReference>
<proteinExistence type="predicted"/>
<feature type="compositionally biased region" description="Basic and acidic residues" evidence="1">
    <location>
        <begin position="81"/>
        <end position="95"/>
    </location>
</feature>
<name>A0A9D4B866_DREPO</name>
<evidence type="ECO:0000313" key="2">
    <source>
        <dbReference type="EMBL" id="KAH3692827.1"/>
    </source>
</evidence>
<comment type="caution">
    <text evidence="2">The sequence shown here is derived from an EMBL/GenBank/DDBJ whole genome shotgun (WGS) entry which is preliminary data.</text>
</comment>
<sequence>MKEKAEKKKDKKVRFVEDENEEITNSESDDDFDGEMEEFSDEDSEDHSETGDADEVEGTEDVNEDSSIENMEDDTVDDEGLFEKDQELMEGKDTDLTDVTEDIYGRLRDSEGRIVKDNKPAGGEGAYVPPAKRMKLAGGDDEKRKLKMEQLQKQLKGLVNRLVIKCLILIKRFLKQFLLMVHV</sequence>
<evidence type="ECO:0000256" key="1">
    <source>
        <dbReference type="SAM" id="MobiDB-lite"/>
    </source>
</evidence>
<reference evidence="2" key="2">
    <citation type="submission" date="2020-11" db="EMBL/GenBank/DDBJ databases">
        <authorList>
            <person name="McCartney M.A."/>
            <person name="Auch B."/>
            <person name="Kono T."/>
            <person name="Mallez S."/>
            <person name="Becker A."/>
            <person name="Gohl D.M."/>
            <person name="Silverstein K.A.T."/>
            <person name="Koren S."/>
            <person name="Bechman K.B."/>
            <person name="Herman A."/>
            <person name="Abrahante J.E."/>
            <person name="Garbe J."/>
        </authorList>
    </citation>
    <scope>NUCLEOTIDE SEQUENCE</scope>
    <source>
        <strain evidence="2">Duluth1</strain>
        <tissue evidence="2">Whole animal</tissue>
    </source>
</reference>
<organism evidence="2 3">
    <name type="scientific">Dreissena polymorpha</name>
    <name type="common">Zebra mussel</name>
    <name type="synonym">Mytilus polymorpha</name>
    <dbReference type="NCBI Taxonomy" id="45954"/>
    <lineage>
        <taxon>Eukaryota</taxon>
        <taxon>Metazoa</taxon>
        <taxon>Spiralia</taxon>
        <taxon>Lophotrochozoa</taxon>
        <taxon>Mollusca</taxon>
        <taxon>Bivalvia</taxon>
        <taxon>Autobranchia</taxon>
        <taxon>Heteroconchia</taxon>
        <taxon>Euheterodonta</taxon>
        <taxon>Imparidentia</taxon>
        <taxon>Neoheterodontei</taxon>
        <taxon>Myida</taxon>
        <taxon>Dreissenoidea</taxon>
        <taxon>Dreissenidae</taxon>
        <taxon>Dreissena</taxon>
    </lineage>
</organism>
<dbReference type="Gene3D" id="1.25.40.180">
    <property type="match status" value="1"/>
</dbReference>
<protein>
    <submittedName>
        <fullName evidence="2">Uncharacterized protein</fullName>
    </submittedName>
</protein>
<accession>A0A9D4B866</accession>
<feature type="region of interest" description="Disordered" evidence="1">
    <location>
        <begin position="1"/>
        <end position="96"/>
    </location>
</feature>
<dbReference type="AlphaFoldDB" id="A0A9D4B866"/>
<feature type="compositionally biased region" description="Basic and acidic residues" evidence="1">
    <location>
        <begin position="1"/>
        <end position="17"/>
    </location>
</feature>
<feature type="compositionally biased region" description="Acidic residues" evidence="1">
    <location>
        <begin position="18"/>
        <end position="80"/>
    </location>
</feature>
<gene>
    <name evidence="2" type="ORF">DPMN_194581</name>
</gene>
<dbReference type="Proteomes" id="UP000828390">
    <property type="component" value="Unassembled WGS sequence"/>
</dbReference>
<keyword evidence="3" id="KW-1185">Reference proteome</keyword>
<reference evidence="2" key="1">
    <citation type="journal article" date="2019" name="bioRxiv">
        <title>The Genome of the Zebra Mussel, Dreissena polymorpha: A Resource for Invasive Species Research.</title>
        <authorList>
            <person name="McCartney M.A."/>
            <person name="Auch B."/>
            <person name="Kono T."/>
            <person name="Mallez S."/>
            <person name="Zhang Y."/>
            <person name="Obille A."/>
            <person name="Becker A."/>
            <person name="Abrahante J.E."/>
            <person name="Garbe J."/>
            <person name="Badalamenti J.P."/>
            <person name="Herman A."/>
            <person name="Mangelson H."/>
            <person name="Liachko I."/>
            <person name="Sullivan S."/>
            <person name="Sone E.D."/>
            <person name="Koren S."/>
            <person name="Silverstein K.A.T."/>
            <person name="Beckman K.B."/>
            <person name="Gohl D.M."/>
        </authorList>
    </citation>
    <scope>NUCLEOTIDE SEQUENCE</scope>
    <source>
        <strain evidence="2">Duluth1</strain>
        <tissue evidence="2">Whole animal</tissue>
    </source>
</reference>